<dbReference type="Pfam" id="PF07690">
    <property type="entry name" value="MFS_1"/>
    <property type="match status" value="1"/>
</dbReference>
<feature type="domain" description="Major facilitator superfamily (MFS) profile" evidence="8">
    <location>
        <begin position="9"/>
        <end position="400"/>
    </location>
</feature>
<dbReference type="GO" id="GO:0005886">
    <property type="term" value="C:plasma membrane"/>
    <property type="evidence" value="ECO:0007669"/>
    <property type="project" value="UniProtKB-SubCell"/>
</dbReference>
<feature type="transmembrane region" description="Helical" evidence="7">
    <location>
        <begin position="222"/>
        <end position="243"/>
    </location>
</feature>
<evidence type="ECO:0000256" key="7">
    <source>
        <dbReference type="SAM" id="Phobius"/>
    </source>
</evidence>
<dbReference type="InterPro" id="IPR036259">
    <property type="entry name" value="MFS_trans_sf"/>
</dbReference>
<evidence type="ECO:0000313" key="9">
    <source>
        <dbReference type="EMBL" id="EMT53601.1"/>
    </source>
</evidence>
<dbReference type="InterPro" id="IPR020846">
    <property type="entry name" value="MFS_dom"/>
</dbReference>
<feature type="transmembrane region" description="Helical" evidence="7">
    <location>
        <begin position="310"/>
        <end position="329"/>
    </location>
</feature>
<comment type="subcellular location">
    <subcellularLocation>
        <location evidence="1">Cell membrane</location>
        <topology evidence="1">Multi-pass membrane protein</topology>
    </subcellularLocation>
</comment>
<proteinExistence type="predicted"/>
<dbReference type="OrthoDB" id="9775268at2"/>
<dbReference type="PATRIC" id="fig|1300222.3.peg.1291"/>
<dbReference type="AlphaFoldDB" id="M8E2X4"/>
<evidence type="ECO:0000256" key="5">
    <source>
        <dbReference type="ARBA" id="ARBA00022989"/>
    </source>
</evidence>
<keyword evidence="3" id="KW-1003">Cell membrane</keyword>
<keyword evidence="2" id="KW-0813">Transport</keyword>
<evidence type="ECO:0000256" key="2">
    <source>
        <dbReference type="ARBA" id="ARBA00022448"/>
    </source>
</evidence>
<feature type="transmembrane region" description="Helical" evidence="7">
    <location>
        <begin position="285"/>
        <end position="304"/>
    </location>
</feature>
<sequence>MGEVFGNRNFRRLFFSNLFSGFGQGMTMIGISWHLVESTGSASLLGSAMLISSILTLLIGPYSGTLIDRFSRKAILQVEQLGGSTVLALLTVWGFFGAYHEWMMVLIFLASTFMLHIHEPAQAAFVQEAFDQKHYKSINSLLEMENQSALVLAGAFSGLLLESFGLQAVLLINSLTYLLAFLMLWGMEYAFSTEQQKATAPRISWMVQFHQSWVYINERRGFLIFGVSALMPFLAVMLANLLNPIFVSQALQSDVRIYSLGEVTYSIGAVVAGVLVVLLCRKFGAFPYMVFTYVLMAIALVLTVAMPKAWVFVLLSALLGWCNVSTRLIRQTLYMELVPNRFMGRVISFFRSVGTLMRLLLLALFTVMLDYTGAAAGYLVLAGLLLMAALGIAFSMGKLMRSAADLDKVSSEQEQGGKTKQVQ</sequence>
<feature type="transmembrane region" description="Helical" evidence="7">
    <location>
        <begin position="12"/>
        <end position="36"/>
    </location>
</feature>
<evidence type="ECO:0000256" key="3">
    <source>
        <dbReference type="ARBA" id="ARBA00022475"/>
    </source>
</evidence>
<dbReference type="InterPro" id="IPR011701">
    <property type="entry name" value="MFS"/>
</dbReference>
<dbReference type="CDD" id="cd06173">
    <property type="entry name" value="MFS_MefA_like"/>
    <property type="match status" value="1"/>
</dbReference>
<evidence type="ECO:0000259" key="8">
    <source>
        <dbReference type="PROSITE" id="PS50850"/>
    </source>
</evidence>
<feature type="transmembrane region" description="Helical" evidence="7">
    <location>
        <begin position="42"/>
        <end position="62"/>
    </location>
</feature>
<keyword evidence="4 7" id="KW-0812">Transmembrane</keyword>
<feature type="transmembrane region" description="Helical" evidence="7">
    <location>
        <begin position="375"/>
        <end position="394"/>
    </location>
</feature>
<reference evidence="9 10" key="1">
    <citation type="submission" date="2013-03" db="EMBL/GenBank/DDBJ databases">
        <title>Assembly of a new bacterial strain Brevibacillus borstelensis AK1.</title>
        <authorList>
            <person name="Rajan I."/>
            <person name="PoliReddy D."/>
            <person name="Sugumar T."/>
            <person name="Rathinam K."/>
            <person name="Alqarawi S."/>
            <person name="Khalil A.B."/>
            <person name="Sivakumar N."/>
        </authorList>
    </citation>
    <scope>NUCLEOTIDE SEQUENCE [LARGE SCALE GENOMIC DNA]</scope>
    <source>
        <strain evidence="9 10">AK1</strain>
    </source>
</reference>
<gene>
    <name evidence="9" type="ORF">I532_06295</name>
</gene>
<dbReference type="STRING" id="1300222.I532_06295"/>
<dbReference type="PANTHER" id="PTHR23513:SF11">
    <property type="entry name" value="STAPHYLOFERRIN A TRANSPORTER"/>
    <property type="match status" value="1"/>
</dbReference>
<accession>M8E2X4</accession>
<feature type="transmembrane region" description="Helical" evidence="7">
    <location>
        <begin position="170"/>
        <end position="187"/>
    </location>
</feature>
<dbReference type="EMBL" id="APBN01000002">
    <property type="protein sequence ID" value="EMT53601.1"/>
    <property type="molecule type" value="Genomic_DNA"/>
</dbReference>
<comment type="caution">
    <text evidence="9">The sequence shown here is derived from an EMBL/GenBank/DDBJ whole genome shotgun (WGS) entry which is preliminary data.</text>
</comment>
<keyword evidence="5 7" id="KW-1133">Transmembrane helix</keyword>
<evidence type="ECO:0000256" key="1">
    <source>
        <dbReference type="ARBA" id="ARBA00004651"/>
    </source>
</evidence>
<name>M8E2X4_9BACL</name>
<dbReference type="RefSeq" id="WP_003387094.1">
    <property type="nucleotide sequence ID" value="NZ_APBN01000002.1"/>
</dbReference>
<keyword evidence="10" id="KW-1185">Reference proteome</keyword>
<dbReference type="Proteomes" id="UP000012081">
    <property type="component" value="Unassembled WGS sequence"/>
</dbReference>
<dbReference type="SUPFAM" id="SSF103473">
    <property type="entry name" value="MFS general substrate transporter"/>
    <property type="match status" value="1"/>
</dbReference>
<feature type="transmembrane region" description="Helical" evidence="7">
    <location>
        <begin position="263"/>
        <end position="280"/>
    </location>
</feature>
<protein>
    <recommendedName>
        <fullName evidence="8">Major facilitator superfamily (MFS) profile domain-containing protein</fullName>
    </recommendedName>
</protein>
<dbReference type="PANTHER" id="PTHR23513">
    <property type="entry name" value="INTEGRAL MEMBRANE EFFLUX PROTEIN-RELATED"/>
    <property type="match status" value="1"/>
</dbReference>
<organism evidence="9 10">
    <name type="scientific">Brevibacillus borstelensis AK1</name>
    <dbReference type="NCBI Taxonomy" id="1300222"/>
    <lineage>
        <taxon>Bacteria</taxon>
        <taxon>Bacillati</taxon>
        <taxon>Bacillota</taxon>
        <taxon>Bacilli</taxon>
        <taxon>Bacillales</taxon>
        <taxon>Paenibacillaceae</taxon>
        <taxon>Brevibacillus</taxon>
    </lineage>
</organism>
<evidence type="ECO:0000313" key="10">
    <source>
        <dbReference type="Proteomes" id="UP000012081"/>
    </source>
</evidence>
<evidence type="ECO:0000256" key="4">
    <source>
        <dbReference type="ARBA" id="ARBA00022692"/>
    </source>
</evidence>
<keyword evidence="6 7" id="KW-0472">Membrane</keyword>
<feature type="transmembrane region" description="Helical" evidence="7">
    <location>
        <begin position="349"/>
        <end position="369"/>
    </location>
</feature>
<dbReference type="GO" id="GO:0022857">
    <property type="term" value="F:transmembrane transporter activity"/>
    <property type="evidence" value="ECO:0007669"/>
    <property type="project" value="InterPro"/>
</dbReference>
<dbReference type="Gene3D" id="1.20.1250.20">
    <property type="entry name" value="MFS general substrate transporter like domains"/>
    <property type="match status" value="1"/>
</dbReference>
<dbReference type="PROSITE" id="PS50850">
    <property type="entry name" value="MFS"/>
    <property type="match status" value="1"/>
</dbReference>
<evidence type="ECO:0000256" key="6">
    <source>
        <dbReference type="ARBA" id="ARBA00023136"/>
    </source>
</evidence>